<organism evidence="3 4">
    <name type="scientific">Crenothrix polyspora</name>
    <dbReference type="NCBI Taxonomy" id="360316"/>
    <lineage>
        <taxon>Bacteria</taxon>
        <taxon>Pseudomonadati</taxon>
        <taxon>Pseudomonadota</taxon>
        <taxon>Gammaproteobacteria</taxon>
        <taxon>Methylococcales</taxon>
        <taxon>Crenotrichaceae</taxon>
        <taxon>Crenothrix</taxon>
    </lineage>
</organism>
<feature type="region of interest" description="Disordered" evidence="1">
    <location>
        <begin position="78"/>
        <end position="104"/>
    </location>
</feature>
<keyword evidence="4" id="KW-1185">Reference proteome</keyword>
<dbReference type="AlphaFoldDB" id="A0A1R4HCB8"/>
<feature type="transmembrane region" description="Helical" evidence="2">
    <location>
        <begin position="37"/>
        <end position="56"/>
    </location>
</feature>
<feature type="compositionally biased region" description="Polar residues" evidence="1">
    <location>
        <begin position="95"/>
        <end position="104"/>
    </location>
</feature>
<dbReference type="OrthoDB" id="5568644at2"/>
<keyword evidence="2" id="KW-0812">Transmembrane</keyword>
<evidence type="ECO:0000313" key="3">
    <source>
        <dbReference type="EMBL" id="SJM93847.1"/>
    </source>
</evidence>
<proteinExistence type="predicted"/>
<gene>
    <name evidence="3" type="ORF">CRENPOLYSF1_480036</name>
</gene>
<dbReference type="Proteomes" id="UP000195667">
    <property type="component" value="Unassembled WGS sequence"/>
</dbReference>
<reference evidence="4" key="1">
    <citation type="submission" date="2017-02" db="EMBL/GenBank/DDBJ databases">
        <authorList>
            <person name="Daims H."/>
        </authorList>
    </citation>
    <scope>NUCLEOTIDE SEQUENCE [LARGE SCALE GENOMIC DNA]</scope>
</reference>
<evidence type="ECO:0000256" key="1">
    <source>
        <dbReference type="SAM" id="MobiDB-lite"/>
    </source>
</evidence>
<dbReference type="EMBL" id="FUKI01000124">
    <property type="protein sequence ID" value="SJM93847.1"/>
    <property type="molecule type" value="Genomic_DNA"/>
</dbReference>
<keyword evidence="2" id="KW-0472">Membrane</keyword>
<sequence>MAEKKHIVIKLKFPTGQMSGKKIPAANVITEWNYTRIVLALAVIVALVGLGGYFFLTHQQTNVAATPAIAPVTVLSAPVPSSDIPKAQGLDKGVQKNTQEAPNR</sequence>
<accession>A0A1R4HCB8</accession>
<name>A0A1R4HCB8_9GAMM</name>
<evidence type="ECO:0000313" key="4">
    <source>
        <dbReference type="Proteomes" id="UP000195667"/>
    </source>
</evidence>
<protein>
    <submittedName>
        <fullName evidence="3">Uncharacterized protein</fullName>
    </submittedName>
</protein>
<dbReference type="RefSeq" id="WP_087144040.1">
    <property type="nucleotide sequence ID" value="NZ_FUKI01000124.1"/>
</dbReference>
<evidence type="ECO:0000256" key="2">
    <source>
        <dbReference type="SAM" id="Phobius"/>
    </source>
</evidence>
<keyword evidence="2" id="KW-1133">Transmembrane helix</keyword>